<keyword evidence="4 10" id="KW-0418">Kinase</keyword>
<dbReference type="RefSeq" id="XP_017994445.1">
    <property type="nucleotide sequence ID" value="XM_018144191.1"/>
</dbReference>
<dbReference type="VEuPathDB" id="FungiDB:AB675_4079"/>
<dbReference type="PROSITE" id="PS50011">
    <property type="entry name" value="PROTEIN_KINASE_DOM"/>
    <property type="match status" value="1"/>
</dbReference>
<dbReference type="GO" id="GO:0004703">
    <property type="term" value="F:G protein-coupled receptor kinase activity"/>
    <property type="evidence" value="ECO:0007669"/>
    <property type="project" value="TreeGrafter"/>
</dbReference>
<evidence type="ECO:0000313" key="11">
    <source>
        <dbReference type="Proteomes" id="UP000038010"/>
    </source>
</evidence>
<dbReference type="FunFam" id="3.30.200.20:FF:000354">
    <property type="entry name" value="AGC/YANK protein kinase"/>
    <property type="match status" value="1"/>
</dbReference>
<accession>A0A0N1H1A2</accession>
<organism evidence="10 11">
    <name type="scientific">Cyphellophora attinorum</name>
    <dbReference type="NCBI Taxonomy" id="1664694"/>
    <lineage>
        <taxon>Eukaryota</taxon>
        <taxon>Fungi</taxon>
        <taxon>Dikarya</taxon>
        <taxon>Ascomycota</taxon>
        <taxon>Pezizomycotina</taxon>
        <taxon>Eurotiomycetes</taxon>
        <taxon>Chaetothyriomycetidae</taxon>
        <taxon>Chaetothyriales</taxon>
        <taxon>Cyphellophoraceae</taxon>
        <taxon>Cyphellophora</taxon>
    </lineage>
</organism>
<keyword evidence="11" id="KW-1185">Reference proteome</keyword>
<dbReference type="InterPro" id="IPR008271">
    <property type="entry name" value="Ser/Thr_kinase_AS"/>
</dbReference>
<evidence type="ECO:0000256" key="6">
    <source>
        <dbReference type="PROSITE-ProRule" id="PRU10141"/>
    </source>
</evidence>
<dbReference type="PANTHER" id="PTHR24355">
    <property type="entry name" value="G PROTEIN-COUPLED RECEPTOR KINASE/RIBOSOMAL PROTEIN S6 KINASE"/>
    <property type="match status" value="1"/>
</dbReference>
<evidence type="ECO:0000256" key="3">
    <source>
        <dbReference type="ARBA" id="ARBA00022741"/>
    </source>
</evidence>
<keyword evidence="3 6" id="KW-0547">Nucleotide-binding</keyword>
<evidence type="ECO:0000259" key="8">
    <source>
        <dbReference type="PROSITE" id="PS50011"/>
    </source>
</evidence>
<keyword evidence="5 6" id="KW-0067">ATP-binding</keyword>
<dbReference type="SMART" id="SM00220">
    <property type="entry name" value="S_TKc"/>
    <property type="match status" value="1"/>
</dbReference>
<feature type="domain" description="AGC-kinase C-terminal" evidence="9">
    <location>
        <begin position="245"/>
        <end position="336"/>
    </location>
</feature>
<evidence type="ECO:0000313" key="10">
    <source>
        <dbReference type="EMBL" id="KPI34482.1"/>
    </source>
</evidence>
<dbReference type="GO" id="GO:0009966">
    <property type="term" value="P:regulation of signal transduction"/>
    <property type="evidence" value="ECO:0007669"/>
    <property type="project" value="TreeGrafter"/>
</dbReference>
<dbReference type="PROSITE" id="PS00107">
    <property type="entry name" value="PROTEIN_KINASE_ATP"/>
    <property type="match status" value="1"/>
</dbReference>
<evidence type="ECO:0000256" key="5">
    <source>
        <dbReference type="ARBA" id="ARBA00022840"/>
    </source>
</evidence>
<feature type="compositionally biased region" description="Low complexity" evidence="7">
    <location>
        <begin position="357"/>
        <end position="367"/>
    </location>
</feature>
<reference evidence="10 11" key="1">
    <citation type="submission" date="2015-06" db="EMBL/GenBank/DDBJ databases">
        <title>Draft genome of the ant-associated black yeast Phialophora attae CBS 131958.</title>
        <authorList>
            <person name="Moreno L.F."/>
            <person name="Stielow B.J."/>
            <person name="de Hoog S."/>
            <person name="Vicente V.A."/>
            <person name="Weiss V.A."/>
            <person name="de Vries M."/>
            <person name="Cruz L.M."/>
            <person name="Souza E.M."/>
        </authorList>
    </citation>
    <scope>NUCLEOTIDE SEQUENCE [LARGE SCALE GENOMIC DNA]</scope>
    <source>
        <strain evidence="10 11">CBS 131958</strain>
    </source>
</reference>
<dbReference type="OrthoDB" id="354826at2759"/>
<dbReference type="STRING" id="1664694.A0A0N1H1A2"/>
<feature type="domain" description="Protein kinase" evidence="8">
    <location>
        <begin position="20"/>
        <end position="304"/>
    </location>
</feature>
<dbReference type="GeneID" id="28736071"/>
<gene>
    <name evidence="10" type="ORF">AB675_4079</name>
</gene>
<dbReference type="PROSITE" id="PS00108">
    <property type="entry name" value="PROTEIN_KINASE_ST"/>
    <property type="match status" value="1"/>
</dbReference>
<dbReference type="Pfam" id="PF00069">
    <property type="entry name" value="Pkinase"/>
    <property type="match status" value="1"/>
</dbReference>
<feature type="compositionally biased region" description="Polar residues" evidence="7">
    <location>
        <begin position="446"/>
        <end position="457"/>
    </location>
</feature>
<keyword evidence="1" id="KW-0723">Serine/threonine-protein kinase</keyword>
<dbReference type="GO" id="GO:0001664">
    <property type="term" value="F:G protein-coupled receptor binding"/>
    <property type="evidence" value="ECO:0007669"/>
    <property type="project" value="TreeGrafter"/>
</dbReference>
<evidence type="ECO:0000259" key="9">
    <source>
        <dbReference type="PROSITE" id="PS51285"/>
    </source>
</evidence>
<feature type="region of interest" description="Disordered" evidence="7">
    <location>
        <begin position="399"/>
        <end position="505"/>
    </location>
</feature>
<dbReference type="EMBL" id="LFJN01000059">
    <property type="protein sequence ID" value="KPI34482.1"/>
    <property type="molecule type" value="Genomic_DNA"/>
</dbReference>
<feature type="region of interest" description="Disordered" evidence="7">
    <location>
        <begin position="339"/>
        <end position="387"/>
    </location>
</feature>
<dbReference type="InterPro" id="IPR000961">
    <property type="entry name" value="AGC-kinase_C"/>
</dbReference>
<dbReference type="InterPro" id="IPR000719">
    <property type="entry name" value="Prot_kinase_dom"/>
</dbReference>
<dbReference type="PROSITE" id="PS51285">
    <property type="entry name" value="AGC_KINASE_CTER"/>
    <property type="match status" value="1"/>
</dbReference>
<dbReference type="SUPFAM" id="SSF56112">
    <property type="entry name" value="Protein kinase-like (PK-like)"/>
    <property type="match status" value="1"/>
</dbReference>
<dbReference type="InterPro" id="IPR011009">
    <property type="entry name" value="Kinase-like_dom_sf"/>
</dbReference>
<keyword evidence="2" id="KW-0808">Transferase</keyword>
<protein>
    <submittedName>
        <fullName evidence="10">Serine/threonine-protein kinase 32B</fullName>
    </submittedName>
</protein>
<proteinExistence type="predicted"/>
<dbReference type="GO" id="GO:0007186">
    <property type="term" value="P:G protein-coupled receptor signaling pathway"/>
    <property type="evidence" value="ECO:0007669"/>
    <property type="project" value="TreeGrafter"/>
</dbReference>
<dbReference type="GO" id="GO:0005524">
    <property type="term" value="F:ATP binding"/>
    <property type="evidence" value="ECO:0007669"/>
    <property type="project" value="UniProtKB-UniRule"/>
</dbReference>
<dbReference type="AlphaFoldDB" id="A0A0N1H1A2"/>
<name>A0A0N1H1A2_9EURO</name>
<evidence type="ECO:0000256" key="7">
    <source>
        <dbReference type="SAM" id="MobiDB-lite"/>
    </source>
</evidence>
<dbReference type="FunFam" id="1.10.510.10:FF:000469">
    <property type="entry name" value="Serine/threonine-protein kinase 32B"/>
    <property type="match status" value="1"/>
</dbReference>
<feature type="binding site" evidence="6">
    <location>
        <position position="53"/>
    </location>
    <ligand>
        <name>ATP</name>
        <dbReference type="ChEBI" id="CHEBI:30616"/>
    </ligand>
</feature>
<evidence type="ECO:0000256" key="2">
    <source>
        <dbReference type="ARBA" id="ARBA00022679"/>
    </source>
</evidence>
<sequence>MGNSQGKPVVYTDEVNLNHFRLLRVVGKGAFGKVRIVERKDSGLTFALKYIRKDEVVRSESVRNIIRERRMLEHLNHPFLCNLRYSFQDIEYLYLVVDLMNGGDLRFHIQRKAFTEETVRFWMAEIACALRYIHGQGIVHRDLKPDNVLLDSEGHVHLADFNVASDFKPGKPLTSKSGTLAYLAPEVFRGSGYLSEPDWWSLGVTMYECIYGKRPYEARAMKSWPRMCVQQTRRFATFVNHPFFQPIDFMALERKQIAPIFVPSSEKTNFDATYDLEELLLEEAPLEARARKQKPRAELRHDATSREIREDELHRMIETMFEPFDYTSASYEIQAAEAVAGKVPPPDENLETTLSNRSQARSQASSADGSPPISPTAITQEPQGSDNFPALEELRTALPQTSAQVPRPMSASKSFSRPLPPQRPQAASRQMSKGGGVQMVLDEGGSWSQLSDQTSSLPADAGADRGGDKGGSVLGFLSRKKGRDRSPKPKEPGVLGKYGARHIIN</sequence>
<evidence type="ECO:0000256" key="4">
    <source>
        <dbReference type="ARBA" id="ARBA00022777"/>
    </source>
</evidence>
<evidence type="ECO:0000256" key="1">
    <source>
        <dbReference type="ARBA" id="ARBA00022527"/>
    </source>
</evidence>
<dbReference type="PANTHER" id="PTHR24355:SF30">
    <property type="entry name" value="SERINE_THREONINE-PROTEIN KINASE 32B ISOFORM X1"/>
    <property type="match status" value="1"/>
</dbReference>
<feature type="compositionally biased region" description="Polar residues" evidence="7">
    <location>
        <begin position="376"/>
        <end position="386"/>
    </location>
</feature>
<dbReference type="Proteomes" id="UP000038010">
    <property type="component" value="Unassembled WGS sequence"/>
</dbReference>
<dbReference type="Gene3D" id="3.30.200.20">
    <property type="entry name" value="Phosphorylase Kinase, domain 1"/>
    <property type="match status" value="1"/>
</dbReference>
<dbReference type="InterPro" id="IPR017441">
    <property type="entry name" value="Protein_kinase_ATP_BS"/>
</dbReference>
<comment type="caution">
    <text evidence="10">The sequence shown here is derived from an EMBL/GenBank/DDBJ whole genome shotgun (WGS) entry which is preliminary data.</text>
</comment>
<dbReference type="Gene3D" id="1.10.510.10">
    <property type="entry name" value="Transferase(Phosphotransferase) domain 1"/>
    <property type="match status" value="1"/>
</dbReference>